<keyword evidence="2" id="KW-1185">Reference proteome</keyword>
<dbReference type="STRING" id="1156395.DBT_2245"/>
<organism evidence="1 2">
    <name type="scientific">Dissulfuribacter thermophilus</name>
    <dbReference type="NCBI Taxonomy" id="1156395"/>
    <lineage>
        <taxon>Bacteria</taxon>
        <taxon>Pseudomonadati</taxon>
        <taxon>Thermodesulfobacteriota</taxon>
        <taxon>Dissulfuribacteria</taxon>
        <taxon>Dissulfuribacterales</taxon>
        <taxon>Dissulfuribacteraceae</taxon>
        <taxon>Dissulfuribacter</taxon>
    </lineage>
</organism>
<proteinExistence type="predicted"/>
<name>A0A1B9F375_9BACT</name>
<gene>
    <name evidence="1" type="ORF">DBT_2245</name>
</gene>
<sequence>MQEIGFCQKDNCDAQISKGCRHPHDYCQFRQSCIIYFLEKEESKKKGNSQSSQ</sequence>
<dbReference type="EMBL" id="MAGO01000013">
    <property type="protein sequence ID" value="OCC14372.1"/>
    <property type="molecule type" value="Genomic_DNA"/>
</dbReference>
<reference evidence="1 2" key="1">
    <citation type="submission" date="2016-06" db="EMBL/GenBank/DDBJ databases">
        <title>Respiratory ammonification of nitrate coupled to the oxidation of elemental sulfur in deep-sea autotrophic thermophilic bacteria.</title>
        <authorList>
            <person name="Slobodkina G.B."/>
            <person name="Mardanov A.V."/>
            <person name="Ravin N.V."/>
            <person name="Frolova A.A."/>
            <person name="Viryasiv M.B."/>
            <person name="Chernyh N.A."/>
            <person name="Bonch-Osmolovskaya E.A."/>
            <person name="Slobodkin A.I."/>
        </authorList>
    </citation>
    <scope>NUCLEOTIDE SEQUENCE [LARGE SCALE GENOMIC DNA]</scope>
    <source>
        <strain evidence="1 2">S69</strain>
    </source>
</reference>
<dbReference type="AlphaFoldDB" id="A0A1B9F375"/>
<comment type="caution">
    <text evidence="1">The sequence shown here is derived from an EMBL/GenBank/DDBJ whole genome shotgun (WGS) entry which is preliminary data.</text>
</comment>
<evidence type="ECO:0000313" key="2">
    <source>
        <dbReference type="Proteomes" id="UP000093080"/>
    </source>
</evidence>
<dbReference type="Proteomes" id="UP000093080">
    <property type="component" value="Unassembled WGS sequence"/>
</dbReference>
<evidence type="ECO:0000313" key="1">
    <source>
        <dbReference type="EMBL" id="OCC14372.1"/>
    </source>
</evidence>
<accession>A0A1B9F375</accession>
<protein>
    <submittedName>
        <fullName evidence="1">Uncharacterized protein</fullName>
    </submittedName>
</protein>